<comment type="similarity">
    <text evidence="2 3">Belongs to the small heat shock protein (HSP20) family.</text>
</comment>
<dbReference type="InterPro" id="IPR002068">
    <property type="entry name" value="A-crystallin/Hsp20_dom"/>
</dbReference>
<dbReference type="PROSITE" id="PS01031">
    <property type="entry name" value="SHSP"/>
    <property type="match status" value="1"/>
</dbReference>
<dbReference type="PANTHER" id="PTHR11527">
    <property type="entry name" value="HEAT-SHOCK PROTEIN 20 FAMILY MEMBER"/>
    <property type="match status" value="1"/>
</dbReference>
<dbReference type="InterPro" id="IPR008978">
    <property type="entry name" value="HSP20-like_chaperone"/>
</dbReference>
<feature type="compositionally biased region" description="Basic and acidic residues" evidence="4">
    <location>
        <begin position="72"/>
        <end position="82"/>
    </location>
</feature>
<evidence type="ECO:0000256" key="2">
    <source>
        <dbReference type="PROSITE-ProRule" id="PRU00285"/>
    </source>
</evidence>
<organism evidence="6">
    <name type="scientific">Palpitomonas bilix</name>
    <dbReference type="NCBI Taxonomy" id="652834"/>
    <lineage>
        <taxon>Eukaryota</taxon>
        <taxon>Eukaryota incertae sedis</taxon>
    </lineage>
</organism>
<feature type="domain" description="SHSP" evidence="5">
    <location>
        <begin position="98"/>
        <end position="220"/>
    </location>
</feature>
<evidence type="ECO:0000313" key="6">
    <source>
        <dbReference type="EMBL" id="CAE0253631.1"/>
    </source>
</evidence>
<evidence type="ECO:0000256" key="3">
    <source>
        <dbReference type="RuleBase" id="RU003616"/>
    </source>
</evidence>
<dbReference type="InterPro" id="IPR031107">
    <property type="entry name" value="Small_HSP"/>
</dbReference>
<proteinExistence type="inferred from homology"/>
<evidence type="ECO:0000256" key="1">
    <source>
        <dbReference type="ARBA" id="ARBA00023016"/>
    </source>
</evidence>
<evidence type="ECO:0000259" key="5">
    <source>
        <dbReference type="PROSITE" id="PS01031"/>
    </source>
</evidence>
<protein>
    <recommendedName>
        <fullName evidence="5">SHSP domain-containing protein</fullName>
    </recommendedName>
</protein>
<name>A0A7S3DCQ1_9EUKA</name>
<dbReference type="AlphaFoldDB" id="A0A7S3DCQ1"/>
<evidence type="ECO:0000256" key="4">
    <source>
        <dbReference type="SAM" id="MobiDB-lite"/>
    </source>
</evidence>
<dbReference type="CDD" id="cd06464">
    <property type="entry name" value="ACD_sHsps-like"/>
    <property type="match status" value="1"/>
</dbReference>
<reference evidence="6" key="1">
    <citation type="submission" date="2021-01" db="EMBL/GenBank/DDBJ databases">
        <authorList>
            <person name="Corre E."/>
            <person name="Pelletier E."/>
            <person name="Niang G."/>
            <person name="Scheremetjew M."/>
            <person name="Finn R."/>
            <person name="Kale V."/>
            <person name="Holt S."/>
            <person name="Cochrane G."/>
            <person name="Meng A."/>
            <person name="Brown T."/>
            <person name="Cohen L."/>
        </authorList>
    </citation>
    <scope>NUCLEOTIDE SEQUENCE</scope>
    <source>
        <strain evidence="6">NIES-2562</strain>
    </source>
</reference>
<dbReference type="SUPFAM" id="SSF49764">
    <property type="entry name" value="HSP20-like chaperones"/>
    <property type="match status" value="1"/>
</dbReference>
<dbReference type="Pfam" id="PF00011">
    <property type="entry name" value="HSP20"/>
    <property type="match status" value="1"/>
</dbReference>
<keyword evidence="1" id="KW-0346">Stress response</keyword>
<gene>
    <name evidence="6" type="ORF">PBIL07802_LOCUS15866</name>
</gene>
<sequence length="220" mass="24551">MSMFNFYDDFRRMHTQMNSMMEDMHRHFFSDFSSPFPQLEGGEAQRHGEEQEKEGQQQAASGEQASQLHAQQGDKKEKEGRRTSAMTRASPFQGGLNLFGRDFAAPSCSIDVRETDDKYLIDAAAPGFNKDNFHVSVHGNNLILEGTAKSEVEEGNDDSSKGHVWHRREISSGSFKRGLRLPSDADVDAIAGKWGEGILHLEVPRKAVAAEAGPRRVQIE</sequence>
<feature type="compositionally biased region" description="Basic and acidic residues" evidence="4">
    <location>
        <begin position="43"/>
        <end position="55"/>
    </location>
</feature>
<feature type="compositionally biased region" description="Low complexity" evidence="4">
    <location>
        <begin position="56"/>
        <end position="67"/>
    </location>
</feature>
<dbReference type="Gene3D" id="2.60.40.790">
    <property type="match status" value="1"/>
</dbReference>
<dbReference type="EMBL" id="HBIB01024201">
    <property type="protein sequence ID" value="CAE0253631.1"/>
    <property type="molecule type" value="Transcribed_RNA"/>
</dbReference>
<feature type="region of interest" description="Disordered" evidence="4">
    <location>
        <begin position="32"/>
        <end position="91"/>
    </location>
</feature>
<accession>A0A7S3DCQ1</accession>